<name>A0A2U8I588_9GAMM</name>
<evidence type="ECO:0000313" key="3">
    <source>
        <dbReference type="EMBL" id="AWK14333.1"/>
    </source>
</evidence>
<evidence type="ECO:0000313" key="4">
    <source>
        <dbReference type="Proteomes" id="UP000261875"/>
    </source>
</evidence>
<dbReference type="STRING" id="1878942.GCA_900128755_00382"/>
<proteinExistence type="predicted"/>
<feature type="transmembrane region" description="Helical" evidence="2">
    <location>
        <begin position="120"/>
        <end position="148"/>
    </location>
</feature>
<dbReference type="RefSeq" id="WP_072549569.1">
    <property type="nucleotide sequence ID" value="NZ_CP021659.1"/>
</dbReference>
<sequence length="205" mass="21703">MLVEKAQSIPHPNNTLPENPPPHTDSSPSGASNTHYLPTVTAVRLDHPSTLPETSKAMWHKDKYGEGSTVELTVAHPSASQETSKDKVGTVAPEIVKFVSKPLINMVEAVRKNKKKAITIALAIPVAFAINPILGAVVVSCAVGFFLAKPAKIFLVIGVSWIADKLQLKAASAWASDTLKAIGAGGLKTLSSIAMLISNAILKRK</sequence>
<evidence type="ECO:0000256" key="2">
    <source>
        <dbReference type="SAM" id="Phobius"/>
    </source>
</evidence>
<evidence type="ECO:0000256" key="1">
    <source>
        <dbReference type="SAM" id="MobiDB-lite"/>
    </source>
</evidence>
<keyword evidence="2" id="KW-0812">Transmembrane</keyword>
<organism evidence="3 4">
    <name type="scientific">Candidatus Fukatsuia symbiotica</name>
    <dbReference type="NCBI Taxonomy" id="1878942"/>
    <lineage>
        <taxon>Bacteria</taxon>
        <taxon>Pseudomonadati</taxon>
        <taxon>Pseudomonadota</taxon>
        <taxon>Gammaproteobacteria</taxon>
        <taxon>Enterobacterales</taxon>
        <taxon>Yersiniaceae</taxon>
        <taxon>Candidatus Fukatsuia</taxon>
    </lineage>
</organism>
<protein>
    <submittedName>
        <fullName evidence="3">Uncharacterized protein</fullName>
    </submittedName>
</protein>
<dbReference type="KEGG" id="fsm:CCS41_07380"/>
<dbReference type="AlphaFoldDB" id="A0A2U8I588"/>
<dbReference type="EMBL" id="CP021659">
    <property type="protein sequence ID" value="AWK14333.1"/>
    <property type="molecule type" value="Genomic_DNA"/>
</dbReference>
<reference evidence="3 4" key="1">
    <citation type="submission" date="2017-05" db="EMBL/GenBank/DDBJ databases">
        <title>Genome sequence of Candidatus Fukatsuia symbiotica and Candidatus Hamiltonella defensa from Acyrthosiphon pisum strain 5D.</title>
        <authorList>
            <person name="Patel V.A."/>
            <person name="Chevignon G."/>
            <person name="Russell J.A."/>
            <person name="Oliver K.M."/>
        </authorList>
    </citation>
    <scope>NUCLEOTIDE SEQUENCE [LARGE SCALE GENOMIC DNA]</scope>
    <source>
        <strain evidence="3 4">5D</strain>
    </source>
</reference>
<feature type="transmembrane region" description="Helical" evidence="2">
    <location>
        <begin position="181"/>
        <end position="202"/>
    </location>
</feature>
<feature type="compositionally biased region" description="Polar residues" evidence="1">
    <location>
        <begin position="24"/>
        <end position="35"/>
    </location>
</feature>
<dbReference type="Proteomes" id="UP000261875">
    <property type="component" value="Chromosome"/>
</dbReference>
<gene>
    <name evidence="3" type="ORF">CCS41_07380</name>
</gene>
<keyword evidence="4" id="KW-1185">Reference proteome</keyword>
<feature type="region of interest" description="Disordered" evidence="1">
    <location>
        <begin position="1"/>
        <end position="35"/>
    </location>
</feature>
<accession>A0A2U8I588</accession>
<keyword evidence="2" id="KW-0472">Membrane</keyword>
<keyword evidence="2" id="KW-1133">Transmembrane helix</keyword>